<evidence type="ECO:0000313" key="2">
    <source>
        <dbReference type="Proteomes" id="UP000297225"/>
    </source>
</evidence>
<dbReference type="STRING" id="1122973.GCA_000379925_00152"/>
<dbReference type="OrthoDB" id="9998212at2"/>
<organism evidence="1 2">
    <name type="scientific">Porphyromonas levii</name>
    <dbReference type="NCBI Taxonomy" id="28114"/>
    <lineage>
        <taxon>Bacteria</taxon>
        <taxon>Pseudomonadati</taxon>
        <taxon>Bacteroidota</taxon>
        <taxon>Bacteroidia</taxon>
        <taxon>Bacteroidales</taxon>
        <taxon>Porphyromonadaceae</taxon>
        <taxon>Porphyromonas</taxon>
    </lineage>
</organism>
<evidence type="ECO:0000313" key="1">
    <source>
        <dbReference type="EMBL" id="TFH94664.1"/>
    </source>
</evidence>
<protein>
    <submittedName>
        <fullName evidence="1">Uncharacterized protein</fullName>
    </submittedName>
</protein>
<keyword evidence="2" id="KW-1185">Reference proteome</keyword>
<dbReference type="Proteomes" id="UP000297225">
    <property type="component" value="Unassembled WGS sequence"/>
</dbReference>
<comment type="caution">
    <text evidence="1">The sequence shown here is derived from an EMBL/GenBank/DDBJ whole genome shotgun (WGS) entry which is preliminary data.</text>
</comment>
<sequence>MNKRETTQLRLAAREQKLQARADWHLEQVKTNMDYLRTDGIRLIGKDVADNVAPQSPVIAKVINYLTGNKKDTPEPKKGLFGRTIGAPSNYGNRQTTTNANPFSLEGLKATILPTLYTLGSMKLMSYSLKGTRSLAQAGLKRLFGFGRKKK</sequence>
<reference evidence="1 2" key="1">
    <citation type="submission" date="2019-03" db="EMBL/GenBank/DDBJ databases">
        <title>Porphyromonas levii Isolated from the Uterus of Dairy Cows.</title>
        <authorList>
            <person name="Francis A.M."/>
        </authorList>
    </citation>
    <scope>NUCLEOTIDE SEQUENCE [LARGE SCALE GENOMIC DNA]</scope>
    <source>
        <strain evidence="1 2">AF5678</strain>
    </source>
</reference>
<gene>
    <name evidence="1" type="ORF">E4P47_06510</name>
</gene>
<dbReference type="GeneID" id="66796387"/>
<dbReference type="AlphaFoldDB" id="A0A4Y8WNC5"/>
<proteinExistence type="predicted"/>
<dbReference type="EMBL" id="SPNC01000097">
    <property type="protein sequence ID" value="TFH94664.1"/>
    <property type="molecule type" value="Genomic_DNA"/>
</dbReference>
<dbReference type="RefSeq" id="WP_018357435.1">
    <property type="nucleotide sequence ID" value="NZ_CP197400.1"/>
</dbReference>
<accession>A0A4Y8WNC5</accession>
<name>A0A4Y8WNC5_9PORP</name>